<proteinExistence type="predicted"/>
<evidence type="ECO:0000256" key="1">
    <source>
        <dbReference type="SAM" id="Phobius"/>
    </source>
</evidence>
<organism evidence="2 3">
    <name type="scientific">Plectus sambesii</name>
    <dbReference type="NCBI Taxonomy" id="2011161"/>
    <lineage>
        <taxon>Eukaryota</taxon>
        <taxon>Metazoa</taxon>
        <taxon>Ecdysozoa</taxon>
        <taxon>Nematoda</taxon>
        <taxon>Chromadorea</taxon>
        <taxon>Plectida</taxon>
        <taxon>Plectina</taxon>
        <taxon>Plectoidea</taxon>
        <taxon>Plectidae</taxon>
        <taxon>Plectus</taxon>
    </lineage>
</organism>
<keyword evidence="1" id="KW-0812">Transmembrane</keyword>
<keyword evidence="2" id="KW-1185">Reference proteome</keyword>
<protein>
    <submittedName>
        <fullName evidence="3">Uncharacterized protein</fullName>
    </submittedName>
</protein>
<sequence length="313" mass="35139">MAYLDRERANTAGRANRQIDSIYTPGYARNANPQGHELVPIYSGPMYFPGEQRLNYDTSNKLRGGGNLPRFTYDNGGPGLPGMFPAPDGAPPIKPHTLRPETTIVEPDMTEVLFYIPSLGQHRFLYSLNKFPGIITMLLSAWLLWGRGQIGQTWYEEALGITGFVLSLWILLGWLYGLQNHHNVYQRARSYTTVRIVMLCGNIIITLIMLVFAILAIVDLQNDIDNGTNLITTTLPPLSGGTTTAYDMTPPYTKSERVTIASVLLGMTIMIMLFSLVSIVYGAYGLSRLHKFERNLRRHARAHYAYDNRTATF</sequence>
<evidence type="ECO:0000313" key="3">
    <source>
        <dbReference type="WBParaSite" id="PSAMB.scaffold1620size29324.g14101.t1"/>
    </source>
</evidence>
<name>A0A914V830_9BILA</name>
<feature type="transmembrane region" description="Helical" evidence="1">
    <location>
        <begin position="196"/>
        <end position="218"/>
    </location>
</feature>
<feature type="transmembrane region" description="Helical" evidence="1">
    <location>
        <begin position="124"/>
        <end position="146"/>
    </location>
</feature>
<dbReference type="WBParaSite" id="PSAMB.scaffold1620size29324.g14101.t1">
    <property type="protein sequence ID" value="PSAMB.scaffold1620size29324.g14101.t1"/>
    <property type="gene ID" value="PSAMB.scaffold1620size29324.g14101"/>
</dbReference>
<evidence type="ECO:0000313" key="2">
    <source>
        <dbReference type="Proteomes" id="UP000887566"/>
    </source>
</evidence>
<feature type="transmembrane region" description="Helical" evidence="1">
    <location>
        <begin position="158"/>
        <end position="176"/>
    </location>
</feature>
<keyword evidence="1" id="KW-0472">Membrane</keyword>
<dbReference type="AlphaFoldDB" id="A0A914V830"/>
<feature type="transmembrane region" description="Helical" evidence="1">
    <location>
        <begin position="258"/>
        <end position="284"/>
    </location>
</feature>
<keyword evidence="1" id="KW-1133">Transmembrane helix</keyword>
<accession>A0A914V830</accession>
<dbReference type="Proteomes" id="UP000887566">
    <property type="component" value="Unplaced"/>
</dbReference>
<reference evidence="3" key="1">
    <citation type="submission" date="2022-11" db="UniProtKB">
        <authorList>
            <consortium name="WormBaseParasite"/>
        </authorList>
    </citation>
    <scope>IDENTIFICATION</scope>
</reference>